<evidence type="ECO:0000256" key="6">
    <source>
        <dbReference type="ARBA" id="ARBA00022801"/>
    </source>
</evidence>
<keyword evidence="6" id="KW-0378">Hydrolase</keyword>
<keyword evidence="3" id="KW-0548">Nucleotidyltransferase</keyword>
<dbReference type="CDD" id="cd09274">
    <property type="entry name" value="RNase_HI_RT_Ty3"/>
    <property type="match status" value="1"/>
</dbReference>
<dbReference type="InterPro" id="IPR021109">
    <property type="entry name" value="Peptidase_aspartic_dom_sf"/>
</dbReference>
<dbReference type="CDD" id="cd01647">
    <property type="entry name" value="RT_LTR"/>
    <property type="match status" value="1"/>
</dbReference>
<keyword evidence="10" id="KW-1185">Reference proteome</keyword>
<dbReference type="SUPFAM" id="SSF56672">
    <property type="entry name" value="DNA/RNA polymerases"/>
    <property type="match status" value="1"/>
</dbReference>
<dbReference type="PANTHER" id="PTHR37984:SF5">
    <property type="entry name" value="PROTEIN NYNRIN-LIKE"/>
    <property type="match status" value="1"/>
</dbReference>
<keyword evidence="7" id="KW-0695">RNA-directed DNA polymerase</keyword>
<evidence type="ECO:0000259" key="8">
    <source>
        <dbReference type="Pfam" id="PF17917"/>
    </source>
</evidence>
<feature type="domain" description="Reverse transcriptase RNase H-like" evidence="8">
    <location>
        <begin position="373"/>
        <end position="478"/>
    </location>
</feature>
<protein>
    <recommendedName>
        <fullName evidence="1">RNA-directed DNA polymerase</fullName>
        <ecNumber evidence="1">2.7.7.49</ecNumber>
    </recommendedName>
</protein>
<dbReference type="PANTHER" id="PTHR37984">
    <property type="entry name" value="PROTEIN CBG26694"/>
    <property type="match status" value="1"/>
</dbReference>
<evidence type="ECO:0000313" key="10">
    <source>
        <dbReference type="Proteomes" id="UP000683360"/>
    </source>
</evidence>
<dbReference type="GO" id="GO:0016787">
    <property type="term" value="F:hydrolase activity"/>
    <property type="evidence" value="ECO:0007669"/>
    <property type="project" value="UniProtKB-KW"/>
</dbReference>
<name>A0A8S3SF23_MYTED</name>
<dbReference type="Gene3D" id="3.10.10.10">
    <property type="entry name" value="HIV Type 1 Reverse Transcriptase, subunit A, domain 1"/>
    <property type="match status" value="1"/>
</dbReference>
<dbReference type="EMBL" id="CAJPWZ010001489">
    <property type="protein sequence ID" value="CAG2216660.1"/>
    <property type="molecule type" value="Genomic_DNA"/>
</dbReference>
<dbReference type="OrthoDB" id="427924at2759"/>
<organism evidence="9 10">
    <name type="scientific">Mytilus edulis</name>
    <name type="common">Blue mussel</name>
    <dbReference type="NCBI Taxonomy" id="6550"/>
    <lineage>
        <taxon>Eukaryota</taxon>
        <taxon>Metazoa</taxon>
        <taxon>Spiralia</taxon>
        <taxon>Lophotrochozoa</taxon>
        <taxon>Mollusca</taxon>
        <taxon>Bivalvia</taxon>
        <taxon>Autobranchia</taxon>
        <taxon>Pteriomorphia</taxon>
        <taxon>Mytilida</taxon>
        <taxon>Mytiloidea</taxon>
        <taxon>Mytilidae</taxon>
        <taxon>Mytilinae</taxon>
        <taxon>Mytilus</taxon>
    </lineage>
</organism>
<dbReference type="AlphaFoldDB" id="A0A8S3SF23"/>
<keyword evidence="5" id="KW-0255">Endonuclease</keyword>
<dbReference type="InterPro" id="IPR043128">
    <property type="entry name" value="Rev_trsase/Diguanyl_cyclase"/>
</dbReference>
<comment type="caution">
    <text evidence="9">The sequence shown here is derived from an EMBL/GenBank/DDBJ whole genome shotgun (WGS) entry which is preliminary data.</text>
</comment>
<evidence type="ECO:0000256" key="7">
    <source>
        <dbReference type="ARBA" id="ARBA00022918"/>
    </source>
</evidence>
<dbReference type="GO" id="GO:0004519">
    <property type="term" value="F:endonuclease activity"/>
    <property type="evidence" value="ECO:0007669"/>
    <property type="project" value="UniProtKB-KW"/>
</dbReference>
<evidence type="ECO:0000313" key="9">
    <source>
        <dbReference type="EMBL" id="CAG2216660.1"/>
    </source>
</evidence>
<dbReference type="Proteomes" id="UP000683360">
    <property type="component" value="Unassembled WGS sequence"/>
</dbReference>
<keyword evidence="2" id="KW-0808">Transferase</keyword>
<evidence type="ECO:0000256" key="4">
    <source>
        <dbReference type="ARBA" id="ARBA00022722"/>
    </source>
</evidence>
<dbReference type="Pfam" id="PF17917">
    <property type="entry name" value="RT_RNaseH"/>
    <property type="match status" value="1"/>
</dbReference>
<dbReference type="Gene3D" id="2.40.70.10">
    <property type="entry name" value="Acid Proteases"/>
    <property type="match status" value="1"/>
</dbReference>
<dbReference type="Gene3D" id="3.30.70.270">
    <property type="match status" value="1"/>
</dbReference>
<dbReference type="EC" id="2.7.7.49" evidence="1"/>
<dbReference type="InterPro" id="IPR041373">
    <property type="entry name" value="RT_RNaseH"/>
</dbReference>
<dbReference type="GO" id="GO:0003964">
    <property type="term" value="F:RNA-directed DNA polymerase activity"/>
    <property type="evidence" value="ECO:0007669"/>
    <property type="project" value="UniProtKB-KW"/>
</dbReference>
<proteinExistence type="predicted"/>
<sequence length="587" mass="67643">MSYPILGKVDVELNIDDLIIYQELTVLENLTFNIILGIDFLKANKAHINFENNTLAIQENLLNVPLNNIETMNEHYAHVKTIAEEVIPPHCEIIIPVRLSVRHRNNSTVILEPNFSNDIKNLVGSKVVVNVQNGKALYRILNPTGLSITLYRNKKVAKAFEVDKNGIFALNDNNSKEKYIKVNKYQNIEKEMGIKINENLNANQRKQLTELLSRNRNVFAKDITELGKTSYHYHRIDTGNAPPVQSMPYRQTPQMRQETEKHIDIMLKNDIIEESNSPWSSPIVLVRKKKSNMDAKQEYRFAVDYRRLNKCTLRAKFSIPRIDDVFDTVANSKAVIYSVLDLMSGFFQTPLDPETKHKSAFVTHQAPILVFPDFEKPFVLSVDASDYAIGYVLGQLNPNTKLEHVVAYGGRSLNKNEQKWHINEKEGLALKEGIKHFNPYLASHKFTVYTDNITVRWIDTIKNIQGRLGRWALELQGYDFDIMHRPGKKNNADALSRREYEKIGPEYFPQNENEQTVAAMSNKKYEIITFDYKGDDEQQPNILTITDTGNEDDETLETIDPEQLKKRKTFRTFRDIAQILLKSLITN</sequence>
<evidence type="ECO:0000256" key="5">
    <source>
        <dbReference type="ARBA" id="ARBA00022759"/>
    </source>
</evidence>
<accession>A0A8S3SF23</accession>
<reference evidence="9" key="1">
    <citation type="submission" date="2021-03" db="EMBL/GenBank/DDBJ databases">
        <authorList>
            <person name="Bekaert M."/>
        </authorList>
    </citation>
    <scope>NUCLEOTIDE SEQUENCE</scope>
</reference>
<evidence type="ECO:0000256" key="1">
    <source>
        <dbReference type="ARBA" id="ARBA00012493"/>
    </source>
</evidence>
<evidence type="ECO:0000256" key="2">
    <source>
        <dbReference type="ARBA" id="ARBA00022679"/>
    </source>
</evidence>
<dbReference type="InterPro" id="IPR050951">
    <property type="entry name" value="Retrovirus_Pol_polyprotein"/>
</dbReference>
<evidence type="ECO:0000256" key="3">
    <source>
        <dbReference type="ARBA" id="ARBA00022695"/>
    </source>
</evidence>
<keyword evidence="4" id="KW-0540">Nuclease</keyword>
<dbReference type="InterPro" id="IPR043502">
    <property type="entry name" value="DNA/RNA_pol_sf"/>
</dbReference>
<gene>
    <name evidence="9" type="ORF">MEDL_30371</name>
</gene>